<feature type="transmembrane region" description="Helical" evidence="8">
    <location>
        <begin position="158"/>
        <end position="176"/>
    </location>
</feature>
<reference evidence="10 11" key="1">
    <citation type="journal article" date="2011" name="J. Bacteriol.">
        <title>Genome Sequences of Alicycliphilus denitrificans Strains BC and K601T.</title>
        <authorList>
            <person name="Oosterkamp M.J."/>
            <person name="Veuskens T."/>
            <person name="Plugge C.M."/>
            <person name="Langenhoff A.A."/>
            <person name="Gerritse J."/>
            <person name="van Berkel W.J."/>
            <person name="Pieper D.H."/>
            <person name="Junca H."/>
            <person name="Goodwin L.A."/>
            <person name="Daligault H.E."/>
            <person name="Bruce D.C."/>
            <person name="Detter J.C."/>
            <person name="Tapia R."/>
            <person name="Han C.S."/>
            <person name="Land M.L."/>
            <person name="Hauser L.J."/>
            <person name="Smidt H."/>
            <person name="Stams A.J."/>
        </authorList>
    </citation>
    <scope>NUCLEOTIDE SEQUENCE [LARGE SCALE GENOMIC DNA]</scope>
    <source>
        <strain evidence="11">DSM 14773 / CIP 107495 / K601</strain>
    </source>
</reference>
<keyword evidence="6 8" id="KW-1133">Transmembrane helix</keyword>
<dbReference type="GO" id="GO:0005886">
    <property type="term" value="C:plasma membrane"/>
    <property type="evidence" value="ECO:0007669"/>
    <property type="project" value="UniProtKB-SubCell"/>
</dbReference>
<dbReference type="RefSeq" id="WP_013721411.1">
    <property type="nucleotide sequence ID" value="NC_015422.1"/>
</dbReference>
<protein>
    <submittedName>
        <fullName evidence="10">4-amino-4-deoxy-L-arabinose transferase and related glycosyltransferase of PMT family-like protein</fullName>
    </submittedName>
</protein>
<feature type="transmembrane region" description="Helical" evidence="8">
    <location>
        <begin position="106"/>
        <end position="125"/>
    </location>
</feature>
<dbReference type="PANTHER" id="PTHR33908">
    <property type="entry name" value="MANNOSYLTRANSFERASE YKCB-RELATED"/>
    <property type="match status" value="1"/>
</dbReference>
<feature type="domain" description="Glycosyltransferase RgtA/B/C/D-like" evidence="9">
    <location>
        <begin position="85"/>
        <end position="239"/>
    </location>
</feature>
<dbReference type="GO" id="GO:0016763">
    <property type="term" value="F:pentosyltransferase activity"/>
    <property type="evidence" value="ECO:0007669"/>
    <property type="project" value="TreeGrafter"/>
</dbReference>
<evidence type="ECO:0000259" key="9">
    <source>
        <dbReference type="Pfam" id="PF13231"/>
    </source>
</evidence>
<dbReference type="KEGG" id="adk:Alide2_0702"/>
<evidence type="ECO:0000256" key="8">
    <source>
        <dbReference type="SAM" id="Phobius"/>
    </source>
</evidence>
<evidence type="ECO:0000256" key="3">
    <source>
        <dbReference type="ARBA" id="ARBA00022676"/>
    </source>
</evidence>
<dbReference type="eggNOG" id="COG1807">
    <property type="taxonomic scope" value="Bacteria"/>
</dbReference>
<keyword evidence="3" id="KW-0328">Glycosyltransferase</keyword>
<accession>F4G687</accession>
<proteinExistence type="predicted"/>
<keyword evidence="7 8" id="KW-0472">Membrane</keyword>
<dbReference type="STRING" id="596154.Alide2_0702"/>
<dbReference type="HOGENOM" id="CLU_494216_0_0_4"/>
<evidence type="ECO:0000313" key="10">
    <source>
        <dbReference type="EMBL" id="AEB83118.1"/>
    </source>
</evidence>
<evidence type="ECO:0000256" key="5">
    <source>
        <dbReference type="ARBA" id="ARBA00022692"/>
    </source>
</evidence>
<dbReference type="Proteomes" id="UP000007938">
    <property type="component" value="Chromosome"/>
</dbReference>
<evidence type="ECO:0000313" key="11">
    <source>
        <dbReference type="Proteomes" id="UP000007938"/>
    </source>
</evidence>
<feature type="transmembrane region" description="Helical" evidence="8">
    <location>
        <begin position="224"/>
        <end position="244"/>
    </location>
</feature>
<sequence>MPGADWRPIDRQERLLAWALVLACVVLLFVQAPHGGAFYWSDSPRHALNGVFVMDLVKAMPLDDPTGYAYRYYAQYPALTILLYPPLFYAISAPFYAVFGVSQETALLVVALHYVALGLGCWRLARYWLPAVPSLAFAALVLWLPEVAFWGRQVMLEVPAFAFLAWSAVAVMAYLSGGHVKWLYLGVALLVLGMYTKISVGYMGVVYAILVLQRDGWAAMRNRHHWWVAVLAIVGLLPLAVLTLKFGQANVQSVAGVADAVASRASWRGWVWYLQQIPSQVGWPLTVLGLAGAAMAAWRRTPGLGFWWAGFALGYLFFSSIDLKEARHSVFLLPTVVFFAVLLLYTLLPPPRLGRWSVAALALLVLATAGLTAWTRPVFYVQGYAQAAAEVARLAPHDSTVLFSGYRDGSFVFNMRAREDRRDLHVMRADKLLLGVAVRRELGVEQKGLTEAEIADAINANGVHYVVMQPGFWTDLEAMQRFERVMASGQFEQVARIATPANYPAHETQLVVYRNKGQVAPRRSGTDIELKIINRRISAD</sequence>
<gene>
    <name evidence="10" type="ordered locus">Alide2_0702</name>
</gene>
<dbReference type="AlphaFoldDB" id="F4G687"/>
<feature type="transmembrane region" description="Helical" evidence="8">
    <location>
        <begin position="354"/>
        <end position="374"/>
    </location>
</feature>
<feature type="transmembrane region" description="Helical" evidence="8">
    <location>
        <begin position="76"/>
        <end position="99"/>
    </location>
</feature>
<feature type="transmembrane region" description="Helical" evidence="8">
    <location>
        <begin position="131"/>
        <end position="151"/>
    </location>
</feature>
<keyword evidence="11" id="KW-1185">Reference proteome</keyword>
<evidence type="ECO:0000256" key="7">
    <source>
        <dbReference type="ARBA" id="ARBA00023136"/>
    </source>
</evidence>
<keyword evidence="2" id="KW-1003">Cell membrane</keyword>
<dbReference type="InterPro" id="IPR038731">
    <property type="entry name" value="RgtA/B/C-like"/>
</dbReference>
<evidence type="ECO:0000256" key="6">
    <source>
        <dbReference type="ARBA" id="ARBA00022989"/>
    </source>
</evidence>
<name>F4G687_ALIDK</name>
<dbReference type="InterPro" id="IPR050297">
    <property type="entry name" value="LipidA_mod_glycosyltrf_83"/>
</dbReference>
<comment type="subcellular location">
    <subcellularLocation>
        <location evidence="1">Cell membrane</location>
        <topology evidence="1">Multi-pass membrane protein</topology>
    </subcellularLocation>
</comment>
<dbReference type="Pfam" id="PF13231">
    <property type="entry name" value="PMT_2"/>
    <property type="match status" value="1"/>
</dbReference>
<dbReference type="PANTHER" id="PTHR33908:SF11">
    <property type="entry name" value="MEMBRANE PROTEIN"/>
    <property type="match status" value="1"/>
</dbReference>
<dbReference type="EMBL" id="CP002657">
    <property type="protein sequence ID" value="AEB83118.1"/>
    <property type="molecule type" value="Genomic_DNA"/>
</dbReference>
<dbReference type="OrthoDB" id="7375208at2"/>
<evidence type="ECO:0000256" key="4">
    <source>
        <dbReference type="ARBA" id="ARBA00022679"/>
    </source>
</evidence>
<keyword evidence="5 8" id="KW-0812">Transmembrane</keyword>
<keyword evidence="4 10" id="KW-0808">Transferase</keyword>
<feature type="transmembrane region" description="Helical" evidence="8">
    <location>
        <begin position="305"/>
        <end position="323"/>
    </location>
</feature>
<feature type="transmembrane region" description="Helical" evidence="8">
    <location>
        <begin position="15"/>
        <end position="32"/>
    </location>
</feature>
<evidence type="ECO:0000256" key="1">
    <source>
        <dbReference type="ARBA" id="ARBA00004651"/>
    </source>
</evidence>
<dbReference type="GO" id="GO:0009103">
    <property type="term" value="P:lipopolysaccharide biosynthetic process"/>
    <property type="evidence" value="ECO:0007669"/>
    <property type="project" value="UniProtKB-ARBA"/>
</dbReference>
<feature type="transmembrane region" description="Helical" evidence="8">
    <location>
        <begin position="330"/>
        <end position="348"/>
    </location>
</feature>
<feature type="transmembrane region" description="Helical" evidence="8">
    <location>
        <begin position="182"/>
        <end position="212"/>
    </location>
</feature>
<evidence type="ECO:0000256" key="2">
    <source>
        <dbReference type="ARBA" id="ARBA00022475"/>
    </source>
</evidence>
<organism evidence="10 11">
    <name type="scientific">Alicycliphilus denitrificans (strain DSM 14773 / CIP 107495 / K601)</name>
    <dbReference type="NCBI Taxonomy" id="596154"/>
    <lineage>
        <taxon>Bacteria</taxon>
        <taxon>Pseudomonadati</taxon>
        <taxon>Pseudomonadota</taxon>
        <taxon>Betaproteobacteria</taxon>
        <taxon>Burkholderiales</taxon>
        <taxon>Comamonadaceae</taxon>
        <taxon>Alicycliphilus</taxon>
    </lineage>
</organism>
<reference evidence="10 11" key="2">
    <citation type="submission" date="2011-04" db="EMBL/GenBank/DDBJ databases">
        <title>Complete sequence of chromosome of Alicycliphilus denitrificans K601.</title>
        <authorList>
            <consortium name="US DOE Joint Genome Institute"/>
            <person name="Lucas S."/>
            <person name="Han J."/>
            <person name="Lapidus A."/>
            <person name="Cheng J.-F."/>
            <person name="Goodwin L."/>
            <person name="Pitluck S."/>
            <person name="Peters L."/>
            <person name="Zeytun A."/>
            <person name="Detter J.C."/>
            <person name="Han C."/>
            <person name="Tapia R."/>
            <person name="Land M."/>
            <person name="Hauser L."/>
            <person name="Kyrpides N."/>
            <person name="Ivanova N."/>
            <person name="Mikhailova N."/>
            <person name="Pagani I."/>
            <person name="Oosterkamp M."/>
            <person name="Pieper D."/>
            <person name="van Berkel W."/>
            <person name="Langenhoff A."/>
            <person name="Smidt H."/>
            <person name="Stams A."/>
            <person name="Woyke T."/>
        </authorList>
    </citation>
    <scope>NUCLEOTIDE SEQUENCE [LARGE SCALE GENOMIC DNA]</scope>
    <source>
        <strain evidence="11">DSM 14773 / CIP 107495 / K601</strain>
    </source>
</reference>